<evidence type="ECO:0000313" key="2">
    <source>
        <dbReference type="EMBL" id="MST96488.1"/>
    </source>
</evidence>
<proteinExistence type="predicted"/>
<gene>
    <name evidence="2" type="ORF">FYJ85_05440</name>
</gene>
<dbReference type="Proteomes" id="UP000435649">
    <property type="component" value="Unassembled WGS sequence"/>
</dbReference>
<accession>A0A844G1P3</accession>
<organism evidence="2 3">
    <name type="scientific">Victivallis lenta</name>
    <dbReference type="NCBI Taxonomy" id="2606640"/>
    <lineage>
        <taxon>Bacteria</taxon>
        <taxon>Pseudomonadati</taxon>
        <taxon>Lentisphaerota</taxon>
        <taxon>Lentisphaeria</taxon>
        <taxon>Victivallales</taxon>
        <taxon>Victivallaceae</taxon>
        <taxon>Victivallis</taxon>
    </lineage>
</organism>
<keyword evidence="1" id="KW-0732">Signal</keyword>
<evidence type="ECO:0000313" key="3">
    <source>
        <dbReference type="Proteomes" id="UP000435649"/>
    </source>
</evidence>
<feature type="chain" id="PRO_5032963391" evidence="1">
    <location>
        <begin position="24"/>
        <end position="123"/>
    </location>
</feature>
<evidence type="ECO:0000256" key="1">
    <source>
        <dbReference type="SAM" id="SignalP"/>
    </source>
</evidence>
<dbReference type="EMBL" id="VUNS01000004">
    <property type="protein sequence ID" value="MST96488.1"/>
    <property type="molecule type" value="Genomic_DNA"/>
</dbReference>
<comment type="caution">
    <text evidence="2">The sequence shown here is derived from an EMBL/GenBank/DDBJ whole genome shotgun (WGS) entry which is preliminary data.</text>
</comment>
<name>A0A844G1P3_9BACT</name>
<reference evidence="2 3" key="1">
    <citation type="submission" date="2019-08" db="EMBL/GenBank/DDBJ databases">
        <title>In-depth cultivation of the pig gut microbiome towards novel bacterial diversity and tailored functional studies.</title>
        <authorList>
            <person name="Wylensek D."/>
            <person name="Hitch T.C.A."/>
            <person name="Clavel T."/>
        </authorList>
    </citation>
    <scope>NUCLEOTIDE SEQUENCE [LARGE SCALE GENOMIC DNA]</scope>
    <source>
        <strain evidence="2 3">BBE-744-WT-12</strain>
    </source>
</reference>
<feature type="signal peptide" evidence="1">
    <location>
        <begin position="1"/>
        <end position="23"/>
    </location>
</feature>
<protein>
    <submittedName>
        <fullName evidence="2">Uncharacterized protein</fullName>
    </submittedName>
</protein>
<dbReference type="RefSeq" id="WP_106054573.1">
    <property type="nucleotide sequence ID" value="NZ_CALXOB010000019.1"/>
</dbReference>
<dbReference type="AlphaFoldDB" id="A0A844G1P3"/>
<sequence length="123" mass="13033">MKRGILILLILFCFAAPPFVREAQAMDPVTIAILTPIAIKGAQVAAPYVMRGLASGARHMVSMGYDLINFFRLPLGFLQVTAGIPFGQLKGGLNNIVAGFTAPVKFTIKTLILPVAFCNIGGG</sequence>
<keyword evidence="3" id="KW-1185">Reference proteome</keyword>